<name>A0A1H2EEQ4_9GAMM</name>
<dbReference type="InterPro" id="IPR012340">
    <property type="entry name" value="NA-bd_OB-fold"/>
</dbReference>
<dbReference type="Pfam" id="PF01938">
    <property type="entry name" value="TRAM"/>
    <property type="match status" value="1"/>
</dbReference>
<dbReference type="AlphaFoldDB" id="A0A1H2EEQ4"/>
<dbReference type="EMBL" id="LT629787">
    <property type="protein sequence ID" value="SDT93607.1"/>
    <property type="molecule type" value="Genomic_DNA"/>
</dbReference>
<dbReference type="SUPFAM" id="SSF50249">
    <property type="entry name" value="Nucleic acid-binding proteins"/>
    <property type="match status" value="1"/>
</dbReference>
<evidence type="ECO:0000313" key="14">
    <source>
        <dbReference type="Proteomes" id="UP000243924"/>
    </source>
</evidence>
<dbReference type="InterPro" id="IPR030390">
    <property type="entry name" value="MeTrfase_TrmA_AS"/>
</dbReference>
<dbReference type="InterPro" id="IPR002792">
    <property type="entry name" value="TRAM_dom"/>
</dbReference>
<reference evidence="14" key="1">
    <citation type="submission" date="2016-10" db="EMBL/GenBank/DDBJ databases">
        <authorList>
            <person name="Varghese N."/>
            <person name="Submissions S."/>
        </authorList>
    </citation>
    <scope>NUCLEOTIDE SEQUENCE [LARGE SCALE GENOMIC DNA]</scope>
    <source>
        <strain evidence="14">CECT 8338</strain>
    </source>
</reference>
<dbReference type="NCBIfam" id="NF009639">
    <property type="entry name" value="PRK13168.1"/>
    <property type="match status" value="1"/>
</dbReference>
<keyword evidence="3 9" id="KW-0489">Methyltransferase</keyword>
<feature type="binding site" evidence="9 10">
    <location>
        <position position="380"/>
    </location>
    <ligand>
        <name>S-adenosyl-L-methionine</name>
        <dbReference type="ChEBI" id="CHEBI:59789"/>
    </ligand>
</feature>
<feature type="binding site" evidence="9">
    <location>
        <position position="317"/>
    </location>
    <ligand>
        <name>S-adenosyl-L-methionine</name>
        <dbReference type="ChEBI" id="CHEBI:59789"/>
    </ligand>
</feature>
<keyword evidence="8 9" id="KW-0411">Iron-sulfur</keyword>
<keyword evidence="4 9" id="KW-0808">Transferase</keyword>
<dbReference type="GO" id="GO:0003723">
    <property type="term" value="F:RNA binding"/>
    <property type="evidence" value="ECO:0007669"/>
    <property type="project" value="InterPro"/>
</dbReference>
<feature type="binding site" evidence="10">
    <location>
        <position position="312"/>
    </location>
    <ligand>
        <name>S-adenosyl-L-methionine</name>
        <dbReference type="ChEBI" id="CHEBI:59789"/>
    </ligand>
</feature>
<feature type="active site" evidence="11">
    <location>
        <position position="406"/>
    </location>
</feature>
<feature type="binding site" evidence="9 10">
    <location>
        <position position="283"/>
    </location>
    <ligand>
        <name>S-adenosyl-L-methionine</name>
        <dbReference type="ChEBI" id="CHEBI:59789"/>
    </ligand>
</feature>
<dbReference type="Proteomes" id="UP000243924">
    <property type="component" value="Chromosome I"/>
</dbReference>
<evidence type="ECO:0000313" key="13">
    <source>
        <dbReference type="EMBL" id="SDT93607.1"/>
    </source>
</evidence>
<protein>
    <recommendedName>
        <fullName evidence="9">23S rRNA (uracil(1939)-C(5))-methyltransferase RlmD</fullName>
        <ecNumber evidence="9">2.1.1.190</ecNumber>
    </recommendedName>
    <alternativeName>
        <fullName evidence="9">23S rRNA(m5U1939)-methyltransferase</fullName>
    </alternativeName>
</protein>
<feature type="binding site" evidence="9">
    <location>
        <position position="95"/>
    </location>
    <ligand>
        <name>[4Fe-4S] cluster</name>
        <dbReference type="ChEBI" id="CHEBI:49883"/>
    </ligand>
</feature>
<dbReference type="InterPro" id="IPR001566">
    <property type="entry name" value="23S_rRNA_MeTrfase_RlmD"/>
</dbReference>
<gene>
    <name evidence="9" type="primary">rlmD</name>
    <name evidence="13" type="ORF">SAMN05216210_0650</name>
</gene>
<accession>A0A1H2EEQ4</accession>
<dbReference type="HAMAP" id="MF_01010">
    <property type="entry name" value="23SrRNA_methyltr_RlmD"/>
    <property type="match status" value="1"/>
</dbReference>
<dbReference type="Gene3D" id="2.40.50.1070">
    <property type="match status" value="1"/>
</dbReference>
<dbReference type="OrthoDB" id="9804590at2"/>
<feature type="binding site" evidence="9">
    <location>
        <position position="360"/>
    </location>
    <ligand>
        <name>S-adenosyl-L-methionine</name>
        <dbReference type="ChEBI" id="CHEBI:59789"/>
    </ligand>
</feature>
<dbReference type="PROSITE" id="PS01230">
    <property type="entry name" value="TRMA_1"/>
    <property type="match status" value="1"/>
</dbReference>
<keyword evidence="14" id="KW-1185">Reference proteome</keyword>
<evidence type="ECO:0000259" key="12">
    <source>
        <dbReference type="PROSITE" id="PS50926"/>
    </source>
</evidence>
<evidence type="ECO:0000256" key="6">
    <source>
        <dbReference type="ARBA" id="ARBA00022723"/>
    </source>
</evidence>
<dbReference type="GO" id="GO:0070475">
    <property type="term" value="P:rRNA base methylation"/>
    <property type="evidence" value="ECO:0007669"/>
    <property type="project" value="TreeGrafter"/>
</dbReference>
<keyword evidence="5 9" id="KW-0949">S-adenosyl-L-methionine</keyword>
<feature type="domain" description="TRAM" evidence="12">
    <location>
        <begin position="15"/>
        <end position="73"/>
    </location>
</feature>
<dbReference type="PROSITE" id="PS01231">
    <property type="entry name" value="TRMA_2"/>
    <property type="match status" value="1"/>
</dbReference>
<dbReference type="InterPro" id="IPR010280">
    <property type="entry name" value="U5_MeTrfase_fam"/>
</dbReference>
<evidence type="ECO:0000256" key="10">
    <source>
        <dbReference type="PROSITE-ProRule" id="PRU01024"/>
    </source>
</evidence>
<evidence type="ECO:0000256" key="3">
    <source>
        <dbReference type="ARBA" id="ARBA00022603"/>
    </source>
</evidence>
<evidence type="ECO:0000256" key="2">
    <source>
        <dbReference type="ARBA" id="ARBA00022552"/>
    </source>
</evidence>
<feature type="binding site" evidence="9">
    <location>
        <position position="86"/>
    </location>
    <ligand>
        <name>[4Fe-4S] cluster</name>
        <dbReference type="ChEBI" id="CHEBI:49883"/>
    </ligand>
</feature>
<feature type="binding site" evidence="9">
    <location>
        <position position="92"/>
    </location>
    <ligand>
        <name>[4Fe-4S] cluster</name>
        <dbReference type="ChEBI" id="CHEBI:49883"/>
    </ligand>
</feature>
<keyword evidence="6 9" id="KW-0479">Metal-binding</keyword>
<dbReference type="PANTHER" id="PTHR11061">
    <property type="entry name" value="RNA M5U METHYLTRANSFERASE"/>
    <property type="match status" value="1"/>
</dbReference>
<keyword evidence="2 9" id="KW-0698">rRNA processing</keyword>
<dbReference type="Pfam" id="PF05958">
    <property type="entry name" value="tRNA_U5-meth_tr"/>
    <property type="match status" value="1"/>
</dbReference>
<dbReference type="STRING" id="1434072.SAMN05216210_0650"/>
<dbReference type="SUPFAM" id="SSF53335">
    <property type="entry name" value="S-adenosyl-L-methionine-dependent methyltransferases"/>
    <property type="match status" value="1"/>
</dbReference>
<comment type="catalytic activity">
    <reaction evidence="9">
        <text>uridine(1939) in 23S rRNA + S-adenosyl-L-methionine = 5-methyluridine(1939) in 23S rRNA + S-adenosyl-L-homocysteine + H(+)</text>
        <dbReference type="Rhea" id="RHEA:42908"/>
        <dbReference type="Rhea" id="RHEA-COMP:10278"/>
        <dbReference type="Rhea" id="RHEA-COMP:10279"/>
        <dbReference type="ChEBI" id="CHEBI:15378"/>
        <dbReference type="ChEBI" id="CHEBI:57856"/>
        <dbReference type="ChEBI" id="CHEBI:59789"/>
        <dbReference type="ChEBI" id="CHEBI:65315"/>
        <dbReference type="ChEBI" id="CHEBI:74447"/>
        <dbReference type="EC" id="2.1.1.190"/>
    </reaction>
</comment>
<feature type="active site" description="Nucleophile" evidence="9 10">
    <location>
        <position position="406"/>
    </location>
</feature>
<dbReference type="Gene3D" id="2.40.50.140">
    <property type="entry name" value="Nucleic acid-binding proteins"/>
    <property type="match status" value="1"/>
</dbReference>
<keyword evidence="7 9" id="KW-0408">Iron</keyword>
<dbReference type="NCBIfam" id="TIGR00479">
    <property type="entry name" value="rumA"/>
    <property type="match status" value="1"/>
</dbReference>
<evidence type="ECO:0000256" key="1">
    <source>
        <dbReference type="ARBA" id="ARBA00022485"/>
    </source>
</evidence>
<comment type="caution">
    <text evidence="9">Lacks conserved residue(s) required for the propagation of feature annotation.</text>
</comment>
<evidence type="ECO:0000256" key="9">
    <source>
        <dbReference type="HAMAP-Rule" id="MF_01010"/>
    </source>
</evidence>
<dbReference type="PANTHER" id="PTHR11061:SF49">
    <property type="entry name" value="23S RRNA (URACIL(1939)-C(5))-METHYLTRANSFERASE RLMD"/>
    <property type="match status" value="1"/>
</dbReference>
<dbReference type="EC" id="2.1.1.190" evidence="9"/>
<dbReference type="GO" id="GO:0070041">
    <property type="term" value="F:rRNA (uridine-C5-)-methyltransferase activity"/>
    <property type="evidence" value="ECO:0007669"/>
    <property type="project" value="UniProtKB-UniRule"/>
</dbReference>
<feature type="binding site" evidence="9 10">
    <location>
        <position position="333"/>
    </location>
    <ligand>
        <name>S-adenosyl-L-methionine</name>
        <dbReference type="ChEBI" id="CHEBI:59789"/>
    </ligand>
</feature>
<feature type="binding site" evidence="9">
    <location>
        <position position="174"/>
    </location>
    <ligand>
        <name>[4Fe-4S] cluster</name>
        <dbReference type="ChEBI" id="CHEBI:49883"/>
    </ligand>
</feature>
<dbReference type="PROSITE" id="PS51687">
    <property type="entry name" value="SAM_MT_RNA_M5U"/>
    <property type="match status" value="1"/>
</dbReference>
<comment type="similarity">
    <text evidence="9">Belongs to the class I-like SAM-binding methyltransferase superfamily. RNA M5U methyltransferase family. RlmD subfamily.</text>
</comment>
<proteinExistence type="inferred from homology"/>
<dbReference type="Gene3D" id="3.40.50.150">
    <property type="entry name" value="Vaccinia Virus protein VP39"/>
    <property type="match status" value="1"/>
</dbReference>
<evidence type="ECO:0000256" key="8">
    <source>
        <dbReference type="ARBA" id="ARBA00023014"/>
    </source>
</evidence>
<keyword evidence="1 9" id="KW-0004">4Fe-4S</keyword>
<sequence length="457" mass="49842">MNRPRKRSRQSSAPAAEIGQRLKLSLERLSHDGRGIGHWQGRTVFVEGGLPGEHVEARVVRARSKLVEARLERLENGSEQRQQPQCQHASLCGGCSLQHMSPDQQLAFKQAALAQQLRHFAGVQPESWVSPLRGETYGYRQRTRIALHYGVKTDTLTVGFRQRASNELVALRECPVLAPVLQPLAEGLSAVLNRLQGCAHLGHVDLIASADRPVFLLRHLRPLSAADQQLLAAFAAEQGADCWLQPGGVETAAPMQATTPTLLTYRLSGQALSLYFAPGDFTQVNAEINQAMVTQAMEWLQPQPGEQILDLYCGLGNFSLPLARAGARVTGIEGSDAMVARATANAAENNLDAVHFLSADLSKPLDADWLQQSWSAALLDPPRDGAEQVVQALAALEVPRILYVSCNPATLARDAGLLASAGYQLQQAGIMDMFPQTAHIESMALFVFHGRKNRKRQ</sequence>
<organism evidence="13 14">
    <name type="scientific">Halopseudomonas salegens</name>
    <dbReference type="NCBI Taxonomy" id="1434072"/>
    <lineage>
        <taxon>Bacteria</taxon>
        <taxon>Pseudomonadati</taxon>
        <taxon>Pseudomonadota</taxon>
        <taxon>Gammaproteobacteria</taxon>
        <taxon>Pseudomonadales</taxon>
        <taxon>Pseudomonadaceae</taxon>
        <taxon>Halopseudomonas</taxon>
    </lineage>
</organism>
<dbReference type="PROSITE" id="PS50926">
    <property type="entry name" value="TRAM"/>
    <property type="match status" value="1"/>
</dbReference>
<dbReference type="CDD" id="cd02440">
    <property type="entry name" value="AdoMet_MTases"/>
    <property type="match status" value="1"/>
</dbReference>
<dbReference type="GO" id="GO:0005506">
    <property type="term" value="F:iron ion binding"/>
    <property type="evidence" value="ECO:0007669"/>
    <property type="project" value="UniProtKB-UniRule"/>
</dbReference>
<dbReference type="GO" id="GO:0051539">
    <property type="term" value="F:4 iron, 4 sulfur cluster binding"/>
    <property type="evidence" value="ECO:0007669"/>
    <property type="project" value="UniProtKB-KW"/>
</dbReference>
<dbReference type="InterPro" id="IPR029063">
    <property type="entry name" value="SAM-dependent_MTases_sf"/>
</dbReference>
<evidence type="ECO:0000256" key="11">
    <source>
        <dbReference type="PROSITE-ProRule" id="PRU10015"/>
    </source>
</evidence>
<evidence type="ECO:0000256" key="4">
    <source>
        <dbReference type="ARBA" id="ARBA00022679"/>
    </source>
</evidence>
<comment type="function">
    <text evidence="9">Catalyzes the formation of 5-methyl-uridine at position 1939 (m5U1939) in 23S rRNA.</text>
</comment>
<evidence type="ECO:0000256" key="7">
    <source>
        <dbReference type="ARBA" id="ARBA00023004"/>
    </source>
</evidence>
<evidence type="ECO:0000256" key="5">
    <source>
        <dbReference type="ARBA" id="ARBA00022691"/>
    </source>
</evidence>
<dbReference type="InterPro" id="IPR030391">
    <property type="entry name" value="MeTrfase_TrmA_CS"/>
</dbReference>
<dbReference type="RefSeq" id="WP_092384096.1">
    <property type="nucleotide sequence ID" value="NZ_LT629787.1"/>
</dbReference>